<dbReference type="Proteomes" id="UP000295657">
    <property type="component" value="Unassembled WGS sequence"/>
</dbReference>
<evidence type="ECO:0000313" key="3">
    <source>
        <dbReference type="Proteomes" id="UP000295657"/>
    </source>
</evidence>
<name>A0A4R6V777_9PAST</name>
<keyword evidence="1" id="KW-0732">Signal</keyword>
<organism evidence="2 3">
    <name type="scientific">Mesocricetibacter intestinalis</name>
    <dbReference type="NCBI Taxonomy" id="1521930"/>
    <lineage>
        <taxon>Bacteria</taxon>
        <taxon>Pseudomonadati</taxon>
        <taxon>Pseudomonadota</taxon>
        <taxon>Gammaproteobacteria</taxon>
        <taxon>Pasteurellales</taxon>
        <taxon>Pasteurellaceae</taxon>
        <taxon>Mesocricetibacter</taxon>
    </lineage>
</organism>
<dbReference type="EMBL" id="SNYQ01000006">
    <property type="protein sequence ID" value="TDQ57213.1"/>
    <property type="molecule type" value="Genomic_DNA"/>
</dbReference>
<dbReference type="OrthoDB" id="5688063at2"/>
<comment type="caution">
    <text evidence="2">The sequence shown here is derived from an EMBL/GenBank/DDBJ whole genome shotgun (WGS) entry which is preliminary data.</text>
</comment>
<dbReference type="AlphaFoldDB" id="A0A4R6V777"/>
<protein>
    <submittedName>
        <fullName evidence="2">Uncharacterized protein DUF1439</fullName>
    </submittedName>
</protein>
<reference evidence="2 3" key="1">
    <citation type="submission" date="2019-03" db="EMBL/GenBank/DDBJ databases">
        <title>Genomic Encyclopedia of Type Strains, Phase IV (KMG-IV): sequencing the most valuable type-strain genomes for metagenomic binning, comparative biology and taxonomic classification.</title>
        <authorList>
            <person name="Goeker M."/>
        </authorList>
    </citation>
    <scope>NUCLEOTIDE SEQUENCE [LARGE SCALE GENOMIC DNA]</scope>
    <source>
        <strain evidence="2 3">DSM 28403</strain>
    </source>
</reference>
<feature type="signal peptide" evidence="1">
    <location>
        <begin position="1"/>
        <end position="20"/>
    </location>
</feature>
<dbReference type="RefSeq" id="WP_133545226.1">
    <property type="nucleotide sequence ID" value="NZ_SNYQ01000006.1"/>
</dbReference>
<keyword evidence="3" id="KW-1185">Reference proteome</keyword>
<sequence length="187" mass="20959">MYNKLRFFFIAMAAFLPALAAANMFSVSEQEINAYLSKKVEINDKFGLPGLFGVDYSLRDLSVQIGRKDNKRVELSGVLSGLFSLPQKEQFAGQLNLTIDTIPYYDPEQGAVYLKDIRILQWSGSPQKYMNQLQTVMPFLSKSVAALMEHIPIYKLDESKARDVLIKKFAKGIRVEEGALALDAGVL</sequence>
<dbReference type="InterPro" id="IPR010835">
    <property type="entry name" value="DUF1439"/>
</dbReference>
<evidence type="ECO:0000313" key="2">
    <source>
        <dbReference type="EMBL" id="TDQ57213.1"/>
    </source>
</evidence>
<feature type="chain" id="PRO_5020533431" evidence="1">
    <location>
        <begin position="21"/>
        <end position="187"/>
    </location>
</feature>
<proteinExistence type="predicted"/>
<evidence type="ECO:0000256" key="1">
    <source>
        <dbReference type="SAM" id="SignalP"/>
    </source>
</evidence>
<dbReference type="Pfam" id="PF07273">
    <property type="entry name" value="DUF1439"/>
    <property type="match status" value="1"/>
</dbReference>
<dbReference type="Gene3D" id="3.15.10.40">
    <property type="entry name" value="Uncharacterised protein PF07273, DUF1439"/>
    <property type="match status" value="1"/>
</dbReference>
<accession>A0A4R6V777</accession>
<gene>
    <name evidence="2" type="ORF">EDC45_1609</name>
</gene>